<dbReference type="PANTHER" id="PTHR36761">
    <property type="entry name" value="ORF03 PROTEIN"/>
    <property type="match status" value="1"/>
</dbReference>
<keyword evidence="3" id="KW-1185">Reference proteome</keyword>
<dbReference type="Gene3D" id="1.25.40.10">
    <property type="entry name" value="Tetratricopeptide repeat domain"/>
    <property type="match status" value="1"/>
</dbReference>
<dbReference type="Proteomes" id="UP001314263">
    <property type="component" value="Unassembled WGS sequence"/>
</dbReference>
<evidence type="ECO:0000313" key="2">
    <source>
        <dbReference type="EMBL" id="CAK0786190.1"/>
    </source>
</evidence>
<gene>
    <name evidence="2" type="ORF">CVIRNUC_009403</name>
</gene>
<keyword evidence="1" id="KW-0812">Transmembrane</keyword>
<dbReference type="SUPFAM" id="SSF48452">
    <property type="entry name" value="TPR-like"/>
    <property type="match status" value="1"/>
</dbReference>
<evidence type="ECO:0000313" key="3">
    <source>
        <dbReference type="Proteomes" id="UP001314263"/>
    </source>
</evidence>
<reference evidence="2 3" key="1">
    <citation type="submission" date="2023-10" db="EMBL/GenBank/DDBJ databases">
        <authorList>
            <person name="Maclean D."/>
            <person name="Macfadyen A."/>
        </authorList>
    </citation>
    <scope>NUCLEOTIDE SEQUENCE [LARGE SCALE GENOMIC DNA]</scope>
</reference>
<accession>A0AAV1IID5</accession>
<dbReference type="InterPro" id="IPR011990">
    <property type="entry name" value="TPR-like_helical_dom_sf"/>
</dbReference>
<feature type="transmembrane region" description="Helical" evidence="1">
    <location>
        <begin position="201"/>
        <end position="219"/>
    </location>
</feature>
<keyword evidence="1" id="KW-1133">Transmembrane helix</keyword>
<keyword evidence="1" id="KW-0472">Membrane</keyword>
<dbReference type="PANTHER" id="PTHR36761:SF2">
    <property type="entry name" value="ORF03 PROTEIN"/>
    <property type="match status" value="1"/>
</dbReference>
<protein>
    <submittedName>
        <fullName evidence="2">Uncharacterized protein</fullName>
    </submittedName>
</protein>
<name>A0AAV1IID5_9CHLO</name>
<sequence>MDEDELLARQIGLSDASQMSSTQEKYKMRIKEKLLQQAAKLEAEKAERYREFTLGKYAYGKGQYQSSTQLFTAALDREGPFSPMGGEIQLWLALAYQATGREQDCINIYRSLEETHPNRKIKQQAANLRFIMEAPKLKLGPDERVKIPIFDNSDRFVKERNAARARAPPLLKQQPPRKRELTWEERFFEEYRPPNLVPNKYVLVAGILVAIGLAVYSTTL</sequence>
<proteinExistence type="predicted"/>
<dbReference type="EMBL" id="CAUYUE010000014">
    <property type="protein sequence ID" value="CAK0786190.1"/>
    <property type="molecule type" value="Genomic_DNA"/>
</dbReference>
<comment type="caution">
    <text evidence="2">The sequence shown here is derived from an EMBL/GenBank/DDBJ whole genome shotgun (WGS) entry which is preliminary data.</text>
</comment>
<dbReference type="AlphaFoldDB" id="A0AAV1IID5"/>
<organism evidence="2 3">
    <name type="scientific">Coccomyxa viridis</name>
    <dbReference type="NCBI Taxonomy" id="1274662"/>
    <lineage>
        <taxon>Eukaryota</taxon>
        <taxon>Viridiplantae</taxon>
        <taxon>Chlorophyta</taxon>
        <taxon>core chlorophytes</taxon>
        <taxon>Trebouxiophyceae</taxon>
        <taxon>Trebouxiophyceae incertae sedis</taxon>
        <taxon>Coccomyxaceae</taxon>
        <taxon>Coccomyxa</taxon>
    </lineage>
</organism>
<evidence type="ECO:0000256" key="1">
    <source>
        <dbReference type="SAM" id="Phobius"/>
    </source>
</evidence>